<sequence>MEDRAHVLETVETEVLGDCVKEETGRELQ</sequence>
<gene>
    <name evidence="1" type="ORF">TPAB3V08_LOCUS13611</name>
</gene>
<evidence type="ECO:0000313" key="2">
    <source>
        <dbReference type="Proteomes" id="UP001153148"/>
    </source>
</evidence>
<accession>A0ABN7PFW7</accession>
<dbReference type="Proteomes" id="UP001153148">
    <property type="component" value="Unassembled WGS sequence"/>
</dbReference>
<protein>
    <submittedName>
        <fullName evidence="1">Uncharacterized protein</fullName>
    </submittedName>
</protein>
<reference evidence="1" key="1">
    <citation type="submission" date="2021-03" db="EMBL/GenBank/DDBJ databases">
        <authorList>
            <person name="Tran Van P."/>
        </authorList>
    </citation>
    <scope>NUCLEOTIDE SEQUENCE</scope>
</reference>
<evidence type="ECO:0000313" key="1">
    <source>
        <dbReference type="EMBL" id="CAG2066668.1"/>
    </source>
</evidence>
<dbReference type="EMBL" id="CAJPIN010057326">
    <property type="protein sequence ID" value="CAG2066668.1"/>
    <property type="molecule type" value="Genomic_DNA"/>
</dbReference>
<organism evidence="1 2">
    <name type="scientific">Timema podura</name>
    <name type="common">Walking stick</name>
    <dbReference type="NCBI Taxonomy" id="61482"/>
    <lineage>
        <taxon>Eukaryota</taxon>
        <taxon>Metazoa</taxon>
        <taxon>Ecdysozoa</taxon>
        <taxon>Arthropoda</taxon>
        <taxon>Hexapoda</taxon>
        <taxon>Insecta</taxon>
        <taxon>Pterygota</taxon>
        <taxon>Neoptera</taxon>
        <taxon>Polyneoptera</taxon>
        <taxon>Phasmatodea</taxon>
        <taxon>Timematodea</taxon>
        <taxon>Timematoidea</taxon>
        <taxon>Timematidae</taxon>
        <taxon>Timema</taxon>
    </lineage>
</organism>
<comment type="caution">
    <text evidence="1">The sequence shown here is derived from an EMBL/GenBank/DDBJ whole genome shotgun (WGS) entry which is preliminary data.</text>
</comment>
<keyword evidence="2" id="KW-1185">Reference proteome</keyword>
<proteinExistence type="predicted"/>
<feature type="non-terminal residue" evidence="1">
    <location>
        <position position="29"/>
    </location>
</feature>
<name>A0ABN7PFW7_TIMPD</name>